<dbReference type="GO" id="GO:0005737">
    <property type="term" value="C:cytoplasm"/>
    <property type="evidence" value="ECO:0007669"/>
    <property type="project" value="UniProtKB-ARBA"/>
</dbReference>
<dbReference type="InterPro" id="IPR043136">
    <property type="entry name" value="B30.2/SPRY_sf"/>
</dbReference>
<feature type="non-terminal residue" evidence="5">
    <location>
        <position position="1"/>
    </location>
</feature>
<dbReference type="GO" id="GO:0008270">
    <property type="term" value="F:zinc ion binding"/>
    <property type="evidence" value="ECO:0007669"/>
    <property type="project" value="UniProtKB-KW"/>
</dbReference>
<comment type="caution">
    <text evidence="5">The sequence shown here is derived from an EMBL/GenBank/DDBJ whole genome shotgun (WGS) entry which is preliminary data.</text>
</comment>
<feature type="domain" description="B30.2/SPRY" evidence="4">
    <location>
        <begin position="1"/>
        <end position="170"/>
    </location>
</feature>
<dbReference type="Pfam" id="PF13765">
    <property type="entry name" value="PRY"/>
    <property type="match status" value="1"/>
</dbReference>
<evidence type="ECO:0000259" key="4">
    <source>
        <dbReference type="PROSITE" id="PS50188"/>
    </source>
</evidence>
<dbReference type="PRINTS" id="PR01407">
    <property type="entry name" value="BUTYPHLNCDUF"/>
</dbReference>
<dbReference type="InterPro" id="IPR003877">
    <property type="entry name" value="SPRY_dom"/>
</dbReference>
<sequence length="170" mass="19466">SRQLTLDLNTVNKYLLLSESNREITDTDTDQLYPDHPDRFDERQVLCRESVWGHCYWEIEWSGDFGVCISVSYESISRKGTECEFGCNDQSWSLTCFPSSCSFRYNDNEIDLPVEPISRKIGVYVDHSAGTLSFYSVSDTMNLIHKVQTTFTKPLYPGFGFYSGSSVKLC</sequence>
<evidence type="ECO:0000256" key="3">
    <source>
        <dbReference type="ARBA" id="ARBA00022833"/>
    </source>
</evidence>
<name>A0ABD0MTQ2_CIRMR</name>
<dbReference type="Pfam" id="PF00622">
    <property type="entry name" value="SPRY"/>
    <property type="match status" value="1"/>
</dbReference>
<evidence type="ECO:0000313" key="5">
    <source>
        <dbReference type="EMBL" id="KAL0152527.1"/>
    </source>
</evidence>
<keyword evidence="2" id="KW-0863">Zinc-finger</keyword>
<dbReference type="PROSITE" id="PS50188">
    <property type="entry name" value="B302_SPRY"/>
    <property type="match status" value="1"/>
</dbReference>
<proteinExistence type="predicted"/>
<dbReference type="InterPro" id="IPR003879">
    <property type="entry name" value="Butyrophylin_SPRY"/>
</dbReference>
<protein>
    <recommendedName>
        <fullName evidence="4">B30.2/SPRY domain-containing protein</fullName>
    </recommendedName>
</protein>
<reference evidence="5 6" key="1">
    <citation type="submission" date="2024-05" db="EMBL/GenBank/DDBJ databases">
        <title>Genome sequencing and assembly of Indian major carp, Cirrhinus mrigala (Hamilton, 1822).</title>
        <authorList>
            <person name="Mohindra V."/>
            <person name="Chowdhury L.M."/>
            <person name="Lal K."/>
            <person name="Jena J.K."/>
        </authorList>
    </citation>
    <scope>NUCLEOTIDE SEQUENCE [LARGE SCALE GENOMIC DNA]</scope>
    <source>
        <strain evidence="5">CM1030</strain>
        <tissue evidence="5">Blood</tissue>
    </source>
</reference>
<evidence type="ECO:0000256" key="1">
    <source>
        <dbReference type="ARBA" id="ARBA00022723"/>
    </source>
</evidence>
<dbReference type="CDD" id="cd16040">
    <property type="entry name" value="SPRY_PRY_SNTX"/>
    <property type="match status" value="1"/>
</dbReference>
<dbReference type="PANTHER" id="PTHR25465:SF5">
    <property type="entry name" value="E3 UBIQUITIN_ISG15 LIGASE TRIM25-RELATED"/>
    <property type="match status" value="1"/>
</dbReference>
<dbReference type="SUPFAM" id="SSF49899">
    <property type="entry name" value="Concanavalin A-like lectins/glucanases"/>
    <property type="match status" value="1"/>
</dbReference>
<dbReference type="InterPro" id="IPR013320">
    <property type="entry name" value="ConA-like_dom_sf"/>
</dbReference>
<dbReference type="InterPro" id="IPR051051">
    <property type="entry name" value="E3_ubiq-ligase_TRIM/RNF"/>
</dbReference>
<keyword evidence="6" id="KW-1185">Reference proteome</keyword>
<dbReference type="SMART" id="SM00449">
    <property type="entry name" value="SPRY"/>
    <property type="match status" value="1"/>
</dbReference>
<dbReference type="Proteomes" id="UP001529510">
    <property type="component" value="Unassembled WGS sequence"/>
</dbReference>
<accession>A0ABD0MTQ2</accession>
<keyword evidence="1" id="KW-0479">Metal-binding</keyword>
<keyword evidence="3" id="KW-0862">Zinc</keyword>
<dbReference type="EMBL" id="JAMKFB020000189">
    <property type="protein sequence ID" value="KAL0152527.1"/>
    <property type="molecule type" value="Genomic_DNA"/>
</dbReference>
<evidence type="ECO:0000256" key="2">
    <source>
        <dbReference type="ARBA" id="ARBA00022771"/>
    </source>
</evidence>
<gene>
    <name evidence="5" type="ORF">M9458_052250</name>
</gene>
<dbReference type="SMART" id="SM00589">
    <property type="entry name" value="PRY"/>
    <property type="match status" value="1"/>
</dbReference>
<dbReference type="AlphaFoldDB" id="A0ABD0MTQ2"/>
<evidence type="ECO:0000313" key="6">
    <source>
        <dbReference type="Proteomes" id="UP001529510"/>
    </source>
</evidence>
<organism evidence="5 6">
    <name type="scientific">Cirrhinus mrigala</name>
    <name type="common">Mrigala</name>
    <dbReference type="NCBI Taxonomy" id="683832"/>
    <lineage>
        <taxon>Eukaryota</taxon>
        <taxon>Metazoa</taxon>
        <taxon>Chordata</taxon>
        <taxon>Craniata</taxon>
        <taxon>Vertebrata</taxon>
        <taxon>Euteleostomi</taxon>
        <taxon>Actinopterygii</taxon>
        <taxon>Neopterygii</taxon>
        <taxon>Teleostei</taxon>
        <taxon>Ostariophysi</taxon>
        <taxon>Cypriniformes</taxon>
        <taxon>Cyprinidae</taxon>
        <taxon>Labeoninae</taxon>
        <taxon>Labeonini</taxon>
        <taxon>Cirrhinus</taxon>
    </lineage>
</organism>
<dbReference type="InterPro" id="IPR001870">
    <property type="entry name" value="B30.2/SPRY"/>
</dbReference>
<dbReference type="PANTHER" id="PTHR25465">
    <property type="entry name" value="B-BOX DOMAIN CONTAINING"/>
    <property type="match status" value="1"/>
</dbReference>
<dbReference type="Gene3D" id="2.60.120.920">
    <property type="match status" value="1"/>
</dbReference>
<dbReference type="InterPro" id="IPR006574">
    <property type="entry name" value="PRY"/>
</dbReference>